<dbReference type="AlphaFoldDB" id="A0A916U3V3"/>
<dbReference type="InterPro" id="IPR058549">
    <property type="entry name" value="MeMalonylCoA_mutase_a/b_site"/>
</dbReference>
<evidence type="ECO:0000256" key="1">
    <source>
        <dbReference type="ARBA" id="ARBA00001922"/>
    </source>
</evidence>
<comment type="caution">
    <text evidence="9">The sequence shown here is derived from an EMBL/GenBank/DDBJ whole genome shotgun (WGS) entry which is preliminary data.</text>
</comment>
<dbReference type="InterPro" id="IPR016176">
    <property type="entry name" value="Cbl-dep_enz_cat"/>
</dbReference>
<reference evidence="9" key="2">
    <citation type="submission" date="2020-09" db="EMBL/GenBank/DDBJ databases">
        <authorList>
            <person name="Sun Q."/>
            <person name="Zhou Y."/>
        </authorList>
    </citation>
    <scope>NUCLEOTIDE SEQUENCE</scope>
    <source>
        <strain evidence="9">CGMCC 1.15478</strain>
    </source>
</reference>
<dbReference type="PANTHER" id="PTHR48101:SF4">
    <property type="entry name" value="METHYLMALONYL-COA MUTASE, MITOCHONDRIAL"/>
    <property type="match status" value="1"/>
</dbReference>
<dbReference type="GO" id="GO:0005737">
    <property type="term" value="C:cytoplasm"/>
    <property type="evidence" value="ECO:0007669"/>
    <property type="project" value="TreeGrafter"/>
</dbReference>
<dbReference type="EC" id="5.4.99.2" evidence="4"/>
<dbReference type="Proteomes" id="UP000641514">
    <property type="component" value="Unassembled WGS sequence"/>
</dbReference>
<name>A0A916U3V3_9ACTN</name>
<keyword evidence="7" id="KW-0170">Cobalt</keyword>
<evidence type="ECO:0000256" key="2">
    <source>
        <dbReference type="ARBA" id="ARBA00008465"/>
    </source>
</evidence>
<accession>A0A916U3V3</accession>
<dbReference type="GO" id="GO:0019678">
    <property type="term" value="P:propionate metabolic process, methylmalonyl pathway"/>
    <property type="evidence" value="ECO:0007669"/>
    <property type="project" value="TreeGrafter"/>
</dbReference>
<evidence type="ECO:0000256" key="5">
    <source>
        <dbReference type="ARBA" id="ARBA00022628"/>
    </source>
</evidence>
<dbReference type="GO" id="GO:0004494">
    <property type="term" value="F:methylmalonyl-CoA mutase activity"/>
    <property type="evidence" value="ECO:0007669"/>
    <property type="project" value="UniProtKB-EC"/>
</dbReference>
<evidence type="ECO:0000256" key="4">
    <source>
        <dbReference type="ARBA" id="ARBA00012398"/>
    </source>
</evidence>
<comment type="similarity">
    <text evidence="2">Belongs to the methylmalonyl-CoA mutase family.</text>
</comment>
<evidence type="ECO:0000259" key="8">
    <source>
        <dbReference type="Pfam" id="PF01642"/>
    </source>
</evidence>
<organism evidence="9 10">
    <name type="scientific">Hoyosella rhizosphaerae</name>
    <dbReference type="NCBI Taxonomy" id="1755582"/>
    <lineage>
        <taxon>Bacteria</taxon>
        <taxon>Bacillati</taxon>
        <taxon>Actinomycetota</taxon>
        <taxon>Actinomycetes</taxon>
        <taxon>Mycobacteriales</taxon>
        <taxon>Hoyosellaceae</taxon>
        <taxon>Hoyosella</taxon>
    </lineage>
</organism>
<proteinExistence type="inferred from homology"/>
<evidence type="ECO:0000313" key="9">
    <source>
        <dbReference type="EMBL" id="GGC58567.1"/>
    </source>
</evidence>
<dbReference type="PROSITE" id="PS00544">
    <property type="entry name" value="METMALONYL_COA_MUTASE"/>
    <property type="match status" value="1"/>
</dbReference>
<sequence length="613" mass="64558">MLAKSQGKAPEEFGELPDDFLVANTLDGLSVRPLYTSEDEVPEQPLPGQFPFTRGTNALRDVHQGWYVTCRFGDGATTAADLNDEILGALQNGAGALWVTVRDDNIAVEELGRVLSGVYLDLAPVILDAGTRTAAAANAVLALLDERGRENEFDRTSVRISLGATPLTSAFAATEGSTAATVDLPEALALAKTAGSRDEQIRAITVDGTVFHDAGAHDVQELGAACAAAVEYVSAMMSDGLTAAQALAQIEFRFGATDDQFHTIAKFRAARQVWARVAEALGAPECGDAPQHAVTSSAMMTQRDPWVNMLRTTVAAFGAGVGGADFVTVLPFDSALPASALDVSASFAQRIARNTQLLLLEEANVGRVVDPAAGSWFVERLTADIANAAWEVFQEIESGGGYLSVVKSGELHTTIARTREERDSQVASRTMKITGINEFPNLAEKPIASDSSDAPHRLPGGRVHRYAEPFESLRDRSDHHLARTGERPQVLLAPLGPLAEHNVRTTFVTNLLAAGGIEAINPGVTNIESIAEQADETNAALIVICGSDKRYADEASAAIEALKADGRTVLLAGSASALSGGALSGGTEPDGFVSGRMDAVQALSDMLEKLGVK</sequence>
<keyword evidence="10" id="KW-1185">Reference proteome</keyword>
<evidence type="ECO:0000256" key="6">
    <source>
        <dbReference type="ARBA" id="ARBA00023235"/>
    </source>
</evidence>
<dbReference type="PANTHER" id="PTHR48101">
    <property type="entry name" value="METHYLMALONYL-COA MUTASE, MITOCHONDRIAL-RELATED"/>
    <property type="match status" value="1"/>
</dbReference>
<dbReference type="Gene3D" id="3.40.50.280">
    <property type="entry name" value="Cobalamin-binding domain"/>
    <property type="match status" value="1"/>
</dbReference>
<protein>
    <recommendedName>
        <fullName evidence="4">methylmalonyl-CoA mutase</fullName>
        <ecNumber evidence="4">5.4.99.2</ecNumber>
    </recommendedName>
</protein>
<dbReference type="GO" id="GO:0031419">
    <property type="term" value="F:cobalamin binding"/>
    <property type="evidence" value="ECO:0007669"/>
    <property type="project" value="UniProtKB-KW"/>
</dbReference>
<feature type="domain" description="Methylmalonyl-CoA mutase alpha/beta chain catalytic" evidence="8">
    <location>
        <begin position="108"/>
        <end position="453"/>
    </location>
</feature>
<evidence type="ECO:0000256" key="7">
    <source>
        <dbReference type="ARBA" id="ARBA00023285"/>
    </source>
</evidence>
<dbReference type="Gene3D" id="3.20.20.240">
    <property type="entry name" value="Methylmalonyl-CoA mutase"/>
    <property type="match status" value="1"/>
</dbReference>
<gene>
    <name evidence="9" type="ORF">GCM10011410_08830</name>
</gene>
<dbReference type="Pfam" id="PF01642">
    <property type="entry name" value="MM_CoA_mutase"/>
    <property type="match status" value="1"/>
</dbReference>
<comment type="subunit">
    <text evidence="3">Heterodimer of an alpha and a beta chain.</text>
</comment>
<dbReference type="InterPro" id="IPR006099">
    <property type="entry name" value="MeMalonylCoA_mutase_a/b_cat"/>
</dbReference>
<keyword evidence="5" id="KW-0846">Cobalamin</keyword>
<keyword evidence="6" id="KW-0413">Isomerase</keyword>
<evidence type="ECO:0000256" key="3">
    <source>
        <dbReference type="ARBA" id="ARBA00011870"/>
    </source>
</evidence>
<evidence type="ECO:0000313" key="10">
    <source>
        <dbReference type="Proteomes" id="UP000641514"/>
    </source>
</evidence>
<comment type="cofactor">
    <cofactor evidence="1">
        <name>adenosylcob(III)alamin</name>
        <dbReference type="ChEBI" id="CHEBI:18408"/>
    </cofactor>
</comment>
<dbReference type="EMBL" id="BMJH01000001">
    <property type="protein sequence ID" value="GGC58567.1"/>
    <property type="molecule type" value="Genomic_DNA"/>
</dbReference>
<reference evidence="9" key="1">
    <citation type="journal article" date="2014" name="Int. J. Syst. Evol. Microbiol.">
        <title>Complete genome sequence of Corynebacterium casei LMG S-19264T (=DSM 44701T), isolated from a smear-ripened cheese.</title>
        <authorList>
            <consortium name="US DOE Joint Genome Institute (JGI-PGF)"/>
            <person name="Walter F."/>
            <person name="Albersmeier A."/>
            <person name="Kalinowski J."/>
            <person name="Ruckert C."/>
        </authorList>
    </citation>
    <scope>NUCLEOTIDE SEQUENCE</scope>
    <source>
        <strain evidence="9">CGMCC 1.15478</strain>
    </source>
</reference>
<dbReference type="SUPFAM" id="SSF51703">
    <property type="entry name" value="Cobalamin (vitamin B12)-dependent enzymes"/>
    <property type="match status" value="1"/>
</dbReference>